<protein>
    <recommendedName>
        <fullName evidence="7">Lysine--tRNA ligase</fullName>
        <ecNumber evidence="7">6.1.1.6</ecNumber>
    </recommendedName>
    <alternativeName>
        <fullName evidence="7">Lysyl-tRNA synthetase</fullName>
        <shortName evidence="7">LysRS</shortName>
    </alternativeName>
</protein>
<comment type="subcellular location">
    <subcellularLocation>
        <location evidence="7">Cytoplasm</location>
    </subcellularLocation>
</comment>
<dbReference type="InterPro" id="IPR012340">
    <property type="entry name" value="NA-bd_OB-fold"/>
</dbReference>
<evidence type="ECO:0000313" key="11">
    <source>
        <dbReference type="Proteomes" id="UP000177871"/>
    </source>
</evidence>
<evidence type="ECO:0000256" key="1">
    <source>
        <dbReference type="ARBA" id="ARBA00022598"/>
    </source>
</evidence>
<dbReference type="Pfam" id="PF01336">
    <property type="entry name" value="tRNA_anti-codon"/>
    <property type="match status" value="1"/>
</dbReference>
<dbReference type="Proteomes" id="UP000177871">
    <property type="component" value="Unassembled WGS sequence"/>
</dbReference>
<dbReference type="PANTHER" id="PTHR42918">
    <property type="entry name" value="LYSYL-TRNA SYNTHETASE"/>
    <property type="match status" value="1"/>
</dbReference>
<dbReference type="Pfam" id="PF00152">
    <property type="entry name" value="tRNA-synt_2"/>
    <property type="match status" value="1"/>
</dbReference>
<proteinExistence type="inferred from homology"/>
<dbReference type="InterPro" id="IPR006195">
    <property type="entry name" value="aa-tRNA-synth_II"/>
</dbReference>
<dbReference type="GO" id="GO:0006430">
    <property type="term" value="P:lysyl-tRNA aminoacylation"/>
    <property type="evidence" value="ECO:0007669"/>
    <property type="project" value="UniProtKB-UniRule"/>
</dbReference>
<evidence type="ECO:0000256" key="7">
    <source>
        <dbReference type="HAMAP-Rule" id="MF_00252"/>
    </source>
</evidence>
<dbReference type="EMBL" id="MFJK01000010">
    <property type="protein sequence ID" value="OGG19066.1"/>
    <property type="molecule type" value="Genomic_DNA"/>
</dbReference>
<dbReference type="GO" id="GO:0005524">
    <property type="term" value="F:ATP binding"/>
    <property type="evidence" value="ECO:0007669"/>
    <property type="project" value="UniProtKB-UniRule"/>
</dbReference>
<dbReference type="EC" id="6.1.1.6" evidence="7"/>
<dbReference type="SUPFAM" id="SSF50249">
    <property type="entry name" value="Nucleic acid-binding proteins"/>
    <property type="match status" value="1"/>
</dbReference>
<dbReference type="InterPro" id="IPR002313">
    <property type="entry name" value="Lys-tRNA-ligase_II"/>
</dbReference>
<feature type="binding site" evidence="7">
    <location>
        <position position="402"/>
    </location>
    <ligand>
        <name>Mg(2+)</name>
        <dbReference type="ChEBI" id="CHEBI:18420"/>
        <label>2</label>
    </ligand>
</feature>
<accession>A0A1F6A339</accession>
<dbReference type="PRINTS" id="PR00982">
    <property type="entry name" value="TRNASYNTHLYS"/>
</dbReference>
<keyword evidence="4 7" id="KW-0067">ATP-binding</keyword>
<comment type="caution">
    <text evidence="10">The sequence shown here is derived from an EMBL/GenBank/DDBJ whole genome shotgun (WGS) entry which is preliminary data.</text>
</comment>
<organism evidence="10 11">
    <name type="scientific">Candidatus Gottesmanbacteria bacterium RIFCSPHIGHO2_01_FULL_47_48</name>
    <dbReference type="NCBI Taxonomy" id="1798381"/>
    <lineage>
        <taxon>Bacteria</taxon>
        <taxon>Candidatus Gottesmaniibacteriota</taxon>
    </lineage>
</organism>
<feature type="binding site" evidence="7">
    <location>
        <position position="402"/>
    </location>
    <ligand>
        <name>Mg(2+)</name>
        <dbReference type="ChEBI" id="CHEBI:18420"/>
        <label>1</label>
    </ligand>
</feature>
<dbReference type="STRING" id="1798381.A2721_00705"/>
<gene>
    <name evidence="7" type="primary">lysS</name>
    <name evidence="10" type="ORF">A2721_00705</name>
</gene>
<keyword evidence="5 7" id="KW-0030">Aminoacyl-tRNA synthetase</keyword>
<comment type="caution">
    <text evidence="7">Lacks conserved residue(s) required for the propagation of feature annotation.</text>
</comment>
<comment type="similarity">
    <text evidence="7">Belongs to the class-II aminoacyl-tRNA synthetase family.</text>
</comment>
<evidence type="ECO:0000256" key="5">
    <source>
        <dbReference type="ARBA" id="ARBA00023146"/>
    </source>
</evidence>
<dbReference type="InterPro" id="IPR018149">
    <property type="entry name" value="Lys-tRNA-synth_II_C"/>
</dbReference>
<feature type="domain" description="Aminoacyl-transfer RNA synthetases class-II family profile" evidence="9">
    <location>
        <begin position="163"/>
        <end position="483"/>
    </location>
</feature>
<dbReference type="NCBIfam" id="NF001756">
    <property type="entry name" value="PRK00484.1"/>
    <property type="match status" value="1"/>
</dbReference>
<dbReference type="CDD" id="cd04322">
    <property type="entry name" value="LysRS_N"/>
    <property type="match status" value="1"/>
</dbReference>
<dbReference type="Gene3D" id="3.30.930.10">
    <property type="entry name" value="Bira Bifunctional Protein, Domain 2"/>
    <property type="match status" value="1"/>
</dbReference>
<dbReference type="InterPro" id="IPR044136">
    <property type="entry name" value="Lys-tRNA-ligase_II_N"/>
</dbReference>
<dbReference type="SUPFAM" id="SSF55681">
    <property type="entry name" value="Class II aaRS and biotin synthetases"/>
    <property type="match status" value="1"/>
</dbReference>
<keyword evidence="7 8" id="KW-0460">Magnesium</keyword>
<keyword evidence="2 7" id="KW-0479">Metal-binding</keyword>
<comment type="cofactor">
    <cofactor evidence="7 8">
        <name>Mg(2+)</name>
        <dbReference type="ChEBI" id="CHEBI:18420"/>
    </cofactor>
    <text evidence="7 8">Binds 3 Mg(2+) ions per subunit.</text>
</comment>
<dbReference type="PANTHER" id="PTHR42918:SF15">
    <property type="entry name" value="LYSINE--TRNA LIGASE, CHLOROPLASTIC_MITOCHONDRIAL"/>
    <property type="match status" value="1"/>
</dbReference>
<sequence length="485" mass="55176">MAQSLDQLIKIRREKMIKLQALGMSGFPAWQGSREIISRVKNKNFGDSAQIAGRLTAIRGHGKLIFADLTDESGKIQVSFKADNLVKNWDAIELLDIGDFISVSGRLFSTQAGELTIDTENFSLLTKSVRPLPSSWYGLSDVEERYRQRYVDLLVNPEVKKVFETRTKIIKLLRKKLDESGFVEVETPVLQPLYGGATAKPFITHHNALDIDLYLRISNELFLKRLIVGGFEKVYEIGKDFRNEGIDREHNPEFTMAEFYWAYANYDDLMSFTETLLSDIAREITGSSKISWQGKDYDLTPPWPKVTYRDLIFQDTGIDININDTEEKLLSEIRKKKVSLDLSGVVGYGALLDSFYKEVSRPQIAGPIFLIDHPVALVPLAKRKVEDPRKSATFQLLIGGYEFIKAYNELNDPFDQKARWEEEQKLAKKGLAEHQVLDGDYIRALEYGMPPTAGWGLGIDRFTAFLTDSHGLKDVILFPTMRPEK</sequence>
<comment type="subunit">
    <text evidence="7">Homodimer.</text>
</comment>
<evidence type="ECO:0000256" key="4">
    <source>
        <dbReference type="ARBA" id="ARBA00022840"/>
    </source>
</evidence>
<evidence type="ECO:0000256" key="2">
    <source>
        <dbReference type="ARBA" id="ARBA00022723"/>
    </source>
</evidence>
<dbReference type="GO" id="GO:0000049">
    <property type="term" value="F:tRNA binding"/>
    <property type="evidence" value="ECO:0007669"/>
    <property type="project" value="TreeGrafter"/>
</dbReference>
<dbReference type="GO" id="GO:0004824">
    <property type="term" value="F:lysine-tRNA ligase activity"/>
    <property type="evidence" value="ECO:0007669"/>
    <property type="project" value="UniProtKB-UniRule"/>
</dbReference>
<evidence type="ECO:0000256" key="6">
    <source>
        <dbReference type="ARBA" id="ARBA00048573"/>
    </source>
</evidence>
<name>A0A1F6A339_9BACT</name>
<dbReference type="InterPro" id="IPR045864">
    <property type="entry name" value="aa-tRNA-synth_II/BPL/LPL"/>
</dbReference>
<dbReference type="NCBIfam" id="TIGR00499">
    <property type="entry name" value="lysS_bact"/>
    <property type="match status" value="1"/>
</dbReference>
<evidence type="ECO:0000256" key="3">
    <source>
        <dbReference type="ARBA" id="ARBA00022741"/>
    </source>
</evidence>
<evidence type="ECO:0000259" key="9">
    <source>
        <dbReference type="PROSITE" id="PS50862"/>
    </source>
</evidence>
<evidence type="ECO:0000313" key="10">
    <source>
        <dbReference type="EMBL" id="OGG19066.1"/>
    </source>
</evidence>
<keyword evidence="7" id="KW-0963">Cytoplasm</keyword>
<keyword evidence="7" id="KW-0648">Protein biosynthesis</keyword>
<dbReference type="InterPro" id="IPR004364">
    <property type="entry name" value="Aa-tRNA-synt_II"/>
</dbReference>
<dbReference type="CDD" id="cd00775">
    <property type="entry name" value="LysRS_core"/>
    <property type="match status" value="1"/>
</dbReference>
<dbReference type="HAMAP" id="MF_00252">
    <property type="entry name" value="Lys_tRNA_synth_class2"/>
    <property type="match status" value="1"/>
</dbReference>
<reference evidence="10 11" key="1">
    <citation type="journal article" date="2016" name="Nat. Commun.">
        <title>Thousands of microbial genomes shed light on interconnected biogeochemical processes in an aquifer system.</title>
        <authorList>
            <person name="Anantharaman K."/>
            <person name="Brown C.T."/>
            <person name="Hug L.A."/>
            <person name="Sharon I."/>
            <person name="Castelle C.J."/>
            <person name="Probst A.J."/>
            <person name="Thomas B.C."/>
            <person name="Singh A."/>
            <person name="Wilkins M.J."/>
            <person name="Karaoz U."/>
            <person name="Brodie E.L."/>
            <person name="Williams K.H."/>
            <person name="Hubbard S.S."/>
            <person name="Banfield J.F."/>
        </authorList>
    </citation>
    <scope>NUCLEOTIDE SEQUENCE [LARGE SCALE GENOMIC DNA]</scope>
</reference>
<dbReference type="GO" id="GO:0000287">
    <property type="term" value="F:magnesium ion binding"/>
    <property type="evidence" value="ECO:0007669"/>
    <property type="project" value="UniProtKB-UniRule"/>
</dbReference>
<evidence type="ECO:0000256" key="8">
    <source>
        <dbReference type="RuleBase" id="RU000336"/>
    </source>
</evidence>
<dbReference type="Gene3D" id="2.40.50.140">
    <property type="entry name" value="Nucleic acid-binding proteins"/>
    <property type="match status" value="1"/>
</dbReference>
<comment type="catalytic activity">
    <reaction evidence="6 7 8">
        <text>tRNA(Lys) + L-lysine + ATP = L-lysyl-tRNA(Lys) + AMP + diphosphate</text>
        <dbReference type="Rhea" id="RHEA:20792"/>
        <dbReference type="Rhea" id="RHEA-COMP:9696"/>
        <dbReference type="Rhea" id="RHEA-COMP:9697"/>
        <dbReference type="ChEBI" id="CHEBI:30616"/>
        <dbReference type="ChEBI" id="CHEBI:32551"/>
        <dbReference type="ChEBI" id="CHEBI:33019"/>
        <dbReference type="ChEBI" id="CHEBI:78442"/>
        <dbReference type="ChEBI" id="CHEBI:78529"/>
        <dbReference type="ChEBI" id="CHEBI:456215"/>
        <dbReference type="EC" id="6.1.1.6"/>
    </reaction>
</comment>
<keyword evidence="3 7" id="KW-0547">Nucleotide-binding</keyword>
<dbReference type="GO" id="GO:0005829">
    <property type="term" value="C:cytosol"/>
    <property type="evidence" value="ECO:0007669"/>
    <property type="project" value="TreeGrafter"/>
</dbReference>
<keyword evidence="1 7" id="KW-0436">Ligase</keyword>
<dbReference type="PROSITE" id="PS50862">
    <property type="entry name" value="AA_TRNA_LIGASE_II"/>
    <property type="match status" value="1"/>
</dbReference>
<dbReference type="InterPro" id="IPR004365">
    <property type="entry name" value="NA-bd_OB_tRNA"/>
</dbReference>
<dbReference type="AlphaFoldDB" id="A0A1F6A339"/>